<dbReference type="InterPro" id="IPR029033">
    <property type="entry name" value="His_PPase_superfam"/>
</dbReference>
<feature type="region of interest" description="Disordered" evidence="18">
    <location>
        <begin position="659"/>
        <end position="686"/>
    </location>
</feature>
<evidence type="ECO:0000313" key="22">
    <source>
        <dbReference type="EMBL" id="CAI9107008.1"/>
    </source>
</evidence>
<dbReference type="SMART" id="SM01065">
    <property type="entry name" value="CBM_2"/>
    <property type="match status" value="1"/>
</dbReference>
<comment type="subcellular location">
    <subcellularLocation>
        <location evidence="2">Membrane</location>
        <topology evidence="2">Single-pass membrane protein</topology>
    </subcellularLocation>
</comment>
<evidence type="ECO:0000313" key="23">
    <source>
        <dbReference type="Proteomes" id="UP001161247"/>
    </source>
</evidence>
<dbReference type="Proteomes" id="UP001161247">
    <property type="component" value="Chromosome 5"/>
</dbReference>
<dbReference type="PROSITE" id="PS00175">
    <property type="entry name" value="PG_MUTASE"/>
    <property type="match status" value="1"/>
</dbReference>
<protein>
    <recommendedName>
        <fullName evidence="4">RING-type E3 ubiquitin transferase</fullName>
        <ecNumber evidence="4">2.3.2.27</ecNumber>
    </recommendedName>
</protein>
<dbReference type="InterPro" id="IPR013783">
    <property type="entry name" value="Ig-like_fold"/>
</dbReference>
<evidence type="ECO:0000256" key="9">
    <source>
        <dbReference type="ARBA" id="ARBA00022771"/>
    </source>
</evidence>
<feature type="compositionally biased region" description="Basic and acidic residues" evidence="18">
    <location>
        <begin position="1432"/>
        <end position="1449"/>
    </location>
</feature>
<keyword evidence="8" id="KW-0547">Nucleotide-binding</keyword>
<evidence type="ECO:0000256" key="3">
    <source>
        <dbReference type="ARBA" id="ARBA00004906"/>
    </source>
</evidence>
<dbReference type="InterPro" id="IPR002044">
    <property type="entry name" value="CBM20"/>
</dbReference>
<dbReference type="Pfam" id="PF01591">
    <property type="entry name" value="6PF2K"/>
    <property type="match status" value="1"/>
</dbReference>
<dbReference type="EMBL" id="OX459122">
    <property type="protein sequence ID" value="CAI9107008.1"/>
    <property type="molecule type" value="Genomic_DNA"/>
</dbReference>
<dbReference type="InterPro" id="IPR013079">
    <property type="entry name" value="6Phosfructo_kin"/>
</dbReference>
<name>A0AAV1DJ89_OLDCO</name>
<evidence type="ECO:0000256" key="11">
    <source>
        <dbReference type="ARBA" id="ARBA00022833"/>
    </source>
</evidence>
<dbReference type="PROSITE" id="PS51166">
    <property type="entry name" value="CBM20"/>
    <property type="match status" value="1"/>
</dbReference>
<sequence length="1449" mass="161566">MPIDSSILKKELDASQARIILLEKENLELRHEVSRLRAQVNALKAHDIERKSMLWKKFQSSIDNNKIADRSPQKQSSNMQTLEPNSASEKKLEQKEDLAKSASRREIPAKVARPVTNGDCTLQGKLATPQSSAAPPPPPLPSKLLARSKSLRRAPEVLEFYRQLMKKDAQKNTRTSAATPGQPILNPRNMIGEIENRSSYLLNIKSDVENQRELVNFLTKQVQAAAFADISEVETFVKWLDGQLSCLVDERAVLKHFPQWPERKADALREAACSYREIKNLESEVMSYKDNPKQQLAESLRKMQALQDRQASIEVVLEKNISNIERVREGSSKKYRELHIPWSWLLETGMIGQLKFASVKLAKHYMQRITKEMESSDPSQGEDLLIQGVRFAHRVHQIVTSMGTGSSRNPDSSSHGSGDDREDQGGGGQLYVSLKMENNHSMIKSELIPHVYGSVPLVGSWDPSRALAMERESTSMWELSFVVPPNHETLDFKFLLKPKDNIGSACIVEEGSHRMLTGGALQGDGRSALFRLSSDEVLEYRVFIKADRVSPFDLAASWRAFQENLQPSTVRGIPDVSINSATESGAENGSSASLELDLEHYVVPAPTANSGQVYAANMTETPRSMSFAGVFSKASGGASHSANAGVDRPTTIKEMEIIVPDPSKPPLNSGAVESKSTGTFSSFQKPDGQRGLFVDRGVGSPRLVKSPSASTFTTDLKLDSERKNPMPAAAGAVAAAAVADQMLGPKEDRHLAIVLVGLPARGKTFTAAKLTRYLRWLGHDTKHFNVGKYRRLKLGTNQSADFFRGDNNEGIEARNEVAALAMEDMIAWMQEGGQVGIFDATNSTRKRRNMLMKLAEGKCKIIFLETICNDRKIIERNIRLKIQQSPDYAEEPDFEAGYQDFKSRLDNYEKVYEPVEEGSYIKMIDMVSGHGGQIQVNNISGYLPGRIVFFLVNTHLTPRPILLTRHGESRDNVRGRIGGDSVISDSGEIYAKKLANFVEKRLKNERAASIWTSTLQRTILTANPIVGFPKIQWRALDEINAGVCDGMTYEEIKKNMPEEYQSRKKDKLRYRYPRGESYLDVIQRLEPVIIELERQRAPVVVVSHQAVLRALYAYFADRPLHEIPHIEMPLHTIIEIQMGVTGQEEVERVEHSGHTTKFNLFSLKGAPKDGNIATTDSGTLECNAVSDPSTRASNNSNNPFDKLIHSFLSHDSNIMLAAIISLLVVILFVLLLHIYAKWFLFRARQRSRTRSVLVPQLVRASSRFHHFHSFAIDSTFSISPTKGLEPSAISSIPMFVYNSKSSTKDEVTDCAICLSVFEDEEIVRKLPNCSHAFHVECIDMWFDSHSTCPICRSCPVPPMGQDDGHKAVDQEITATTERDFNDGEALRMEIIIEVPNAENENGGATDDQTAPVSSSSSLSTVGESVKRMMSRNRSERKVHPSEGLAESHV</sequence>
<dbReference type="SMART" id="SM00184">
    <property type="entry name" value="RING"/>
    <property type="match status" value="1"/>
</dbReference>
<dbReference type="PANTHER" id="PTHR10606">
    <property type="entry name" value="6-PHOSPHOFRUCTO-2-KINASE/FRUCTOSE-2,6-BISPHOSPHATASE"/>
    <property type="match status" value="1"/>
</dbReference>
<keyword evidence="14 19" id="KW-0472">Membrane</keyword>
<dbReference type="GO" id="GO:0004331">
    <property type="term" value="F:fructose-2,6-bisphosphate 2-phosphatase activity"/>
    <property type="evidence" value="ECO:0007669"/>
    <property type="project" value="TreeGrafter"/>
</dbReference>
<dbReference type="PRINTS" id="PR00991">
    <property type="entry name" value="6PFRUCTKNASE"/>
</dbReference>
<evidence type="ECO:0000256" key="8">
    <source>
        <dbReference type="ARBA" id="ARBA00022741"/>
    </source>
</evidence>
<dbReference type="SUPFAM" id="SSF52540">
    <property type="entry name" value="P-loop containing nucleoside triphosphate hydrolases"/>
    <property type="match status" value="1"/>
</dbReference>
<dbReference type="Gene3D" id="3.40.50.300">
    <property type="entry name" value="P-loop containing nucleotide triphosphate hydrolases"/>
    <property type="match status" value="1"/>
</dbReference>
<evidence type="ECO:0000256" key="7">
    <source>
        <dbReference type="ARBA" id="ARBA00022723"/>
    </source>
</evidence>
<keyword evidence="11" id="KW-0862">Zinc</keyword>
<keyword evidence="7" id="KW-0479">Metal-binding</keyword>
<dbReference type="CDD" id="cd16461">
    <property type="entry name" value="RING-H2_EL5-like"/>
    <property type="match status" value="1"/>
</dbReference>
<dbReference type="InterPro" id="IPR013784">
    <property type="entry name" value="Carb-bd-like_fold"/>
</dbReference>
<comment type="pathway">
    <text evidence="3">Protein modification; protein ubiquitination.</text>
</comment>
<dbReference type="GO" id="GO:0008270">
    <property type="term" value="F:zinc ion binding"/>
    <property type="evidence" value="ECO:0007669"/>
    <property type="project" value="UniProtKB-KW"/>
</dbReference>
<feature type="region of interest" description="Disordered" evidence="18">
    <location>
        <begin position="168"/>
        <end position="187"/>
    </location>
</feature>
<feature type="compositionally biased region" description="Polar residues" evidence="18">
    <location>
        <begin position="674"/>
        <end position="684"/>
    </location>
</feature>
<evidence type="ECO:0000256" key="1">
    <source>
        <dbReference type="ARBA" id="ARBA00000900"/>
    </source>
</evidence>
<keyword evidence="17" id="KW-0175">Coiled coil</keyword>
<feature type="transmembrane region" description="Helical" evidence="19">
    <location>
        <begin position="1214"/>
        <end position="1240"/>
    </location>
</feature>
<dbReference type="Gene3D" id="3.30.40.10">
    <property type="entry name" value="Zinc/RING finger domain, C3HC4 (zinc finger)"/>
    <property type="match status" value="1"/>
</dbReference>
<dbReference type="GO" id="GO:0006000">
    <property type="term" value="P:fructose metabolic process"/>
    <property type="evidence" value="ECO:0007669"/>
    <property type="project" value="InterPro"/>
</dbReference>
<proteinExistence type="inferred from homology"/>
<dbReference type="InterPro" id="IPR001841">
    <property type="entry name" value="Znf_RING"/>
</dbReference>
<keyword evidence="9 16" id="KW-0863">Zinc-finger</keyword>
<feature type="compositionally biased region" description="Low complexity" evidence="18">
    <location>
        <begin position="1412"/>
        <end position="1423"/>
    </location>
</feature>
<evidence type="ECO:0000256" key="16">
    <source>
        <dbReference type="PROSITE-ProRule" id="PRU00175"/>
    </source>
</evidence>
<dbReference type="InterPro" id="IPR027417">
    <property type="entry name" value="P-loop_NTPase"/>
</dbReference>
<dbReference type="Gene3D" id="3.40.50.1240">
    <property type="entry name" value="Phosphoglycerate mutase-like"/>
    <property type="match status" value="1"/>
</dbReference>
<feature type="compositionally biased region" description="Polar residues" evidence="18">
    <location>
        <begin position="73"/>
        <end position="87"/>
    </location>
</feature>
<evidence type="ECO:0000256" key="2">
    <source>
        <dbReference type="ARBA" id="ARBA00004167"/>
    </source>
</evidence>
<keyword evidence="23" id="KW-1185">Reference proteome</keyword>
<feature type="domain" description="CBM20" evidence="21">
    <location>
        <begin position="424"/>
        <end position="532"/>
    </location>
</feature>
<dbReference type="GO" id="GO:0005524">
    <property type="term" value="F:ATP binding"/>
    <property type="evidence" value="ECO:0007669"/>
    <property type="project" value="UniProtKB-KW"/>
</dbReference>
<feature type="region of interest" description="Disordered" evidence="18">
    <location>
        <begin position="65"/>
        <end position="144"/>
    </location>
</feature>
<comment type="similarity">
    <text evidence="15">Belongs to the RING-type zinc finger family. ATL subfamily.</text>
</comment>
<evidence type="ECO:0000256" key="13">
    <source>
        <dbReference type="ARBA" id="ARBA00022989"/>
    </source>
</evidence>
<evidence type="ECO:0000256" key="19">
    <source>
        <dbReference type="SAM" id="Phobius"/>
    </source>
</evidence>
<dbReference type="SUPFAM" id="SSF57850">
    <property type="entry name" value="RING/U-box"/>
    <property type="match status" value="1"/>
</dbReference>
<evidence type="ECO:0000259" key="20">
    <source>
        <dbReference type="PROSITE" id="PS50089"/>
    </source>
</evidence>
<keyword evidence="13 19" id="KW-1133">Transmembrane helix</keyword>
<evidence type="ECO:0000259" key="21">
    <source>
        <dbReference type="PROSITE" id="PS51166"/>
    </source>
</evidence>
<feature type="region of interest" description="Disordered" evidence="18">
    <location>
        <begin position="400"/>
        <end position="429"/>
    </location>
</feature>
<evidence type="ECO:0000256" key="6">
    <source>
        <dbReference type="ARBA" id="ARBA00022692"/>
    </source>
</evidence>
<dbReference type="PROSITE" id="PS50089">
    <property type="entry name" value="ZF_RING_2"/>
    <property type="match status" value="1"/>
</dbReference>
<dbReference type="GO" id="GO:2001070">
    <property type="term" value="F:starch binding"/>
    <property type="evidence" value="ECO:0007669"/>
    <property type="project" value="InterPro"/>
</dbReference>
<feature type="compositionally biased region" description="Basic and acidic residues" evidence="18">
    <location>
        <begin position="88"/>
        <end position="108"/>
    </location>
</feature>
<feature type="domain" description="RING-type" evidence="20">
    <location>
        <begin position="1310"/>
        <end position="1352"/>
    </location>
</feature>
<keyword evidence="6 19" id="KW-0812">Transmembrane</keyword>
<dbReference type="InterPro" id="IPR001345">
    <property type="entry name" value="PG/BPGM_mutase_AS"/>
</dbReference>
<dbReference type="CDD" id="cd07067">
    <property type="entry name" value="HP_PGM_like"/>
    <property type="match status" value="1"/>
</dbReference>
<evidence type="ECO:0000256" key="5">
    <source>
        <dbReference type="ARBA" id="ARBA00022679"/>
    </source>
</evidence>
<dbReference type="SMART" id="SM00855">
    <property type="entry name" value="PGAM"/>
    <property type="match status" value="1"/>
</dbReference>
<gene>
    <name evidence="22" type="ORF">OLC1_LOCUS15416</name>
</gene>
<dbReference type="InterPro" id="IPR013083">
    <property type="entry name" value="Znf_RING/FYVE/PHD"/>
</dbReference>
<accession>A0AAV1DJ89</accession>
<keyword evidence="10" id="KW-0833">Ubl conjugation pathway</keyword>
<feature type="region of interest" description="Disordered" evidence="18">
    <location>
        <begin position="1396"/>
        <end position="1449"/>
    </location>
</feature>
<dbReference type="SUPFAM" id="SSF49452">
    <property type="entry name" value="Starch-binding domain-like"/>
    <property type="match status" value="1"/>
</dbReference>
<evidence type="ECO:0000256" key="4">
    <source>
        <dbReference type="ARBA" id="ARBA00012483"/>
    </source>
</evidence>
<dbReference type="FunFam" id="3.40.50.300:FF:000570">
    <property type="entry name" value="6-phosphofructo-2-kinase/fructose-2, 6-bisphosphatase-like isoform X1"/>
    <property type="match status" value="1"/>
</dbReference>
<evidence type="ECO:0000256" key="18">
    <source>
        <dbReference type="SAM" id="MobiDB-lite"/>
    </source>
</evidence>
<dbReference type="GO" id="GO:0006003">
    <property type="term" value="P:fructose 2,6-bisphosphate metabolic process"/>
    <property type="evidence" value="ECO:0007669"/>
    <property type="project" value="InterPro"/>
</dbReference>
<keyword evidence="12" id="KW-0067">ATP-binding</keyword>
<dbReference type="Gene3D" id="2.60.40.10">
    <property type="entry name" value="Immunoglobulins"/>
    <property type="match status" value="1"/>
</dbReference>
<dbReference type="EC" id="2.3.2.27" evidence="4"/>
<dbReference type="GO" id="GO:0061630">
    <property type="term" value="F:ubiquitin protein ligase activity"/>
    <property type="evidence" value="ECO:0007669"/>
    <property type="project" value="UniProtKB-EC"/>
</dbReference>
<dbReference type="InterPro" id="IPR013078">
    <property type="entry name" value="His_Pase_superF_clade-1"/>
</dbReference>
<dbReference type="GO" id="GO:0003873">
    <property type="term" value="F:6-phosphofructo-2-kinase activity"/>
    <property type="evidence" value="ECO:0007669"/>
    <property type="project" value="InterPro"/>
</dbReference>
<comment type="catalytic activity">
    <reaction evidence="1">
        <text>S-ubiquitinyl-[E2 ubiquitin-conjugating enzyme]-L-cysteine + [acceptor protein]-L-lysine = [E2 ubiquitin-conjugating enzyme]-L-cysteine + N(6)-ubiquitinyl-[acceptor protein]-L-lysine.</text>
        <dbReference type="EC" id="2.3.2.27"/>
    </reaction>
</comment>
<evidence type="ECO:0000256" key="15">
    <source>
        <dbReference type="ARBA" id="ARBA00024209"/>
    </source>
</evidence>
<evidence type="ECO:0000256" key="14">
    <source>
        <dbReference type="ARBA" id="ARBA00023136"/>
    </source>
</evidence>
<dbReference type="FunFam" id="3.30.40.10:FF:000187">
    <property type="entry name" value="E3 ubiquitin-protein ligase ATL6"/>
    <property type="match status" value="1"/>
</dbReference>
<dbReference type="GO" id="GO:0016020">
    <property type="term" value="C:membrane"/>
    <property type="evidence" value="ECO:0007669"/>
    <property type="project" value="UniProtKB-SubCell"/>
</dbReference>
<organism evidence="22 23">
    <name type="scientific">Oldenlandia corymbosa var. corymbosa</name>
    <dbReference type="NCBI Taxonomy" id="529605"/>
    <lineage>
        <taxon>Eukaryota</taxon>
        <taxon>Viridiplantae</taxon>
        <taxon>Streptophyta</taxon>
        <taxon>Embryophyta</taxon>
        <taxon>Tracheophyta</taxon>
        <taxon>Spermatophyta</taxon>
        <taxon>Magnoliopsida</taxon>
        <taxon>eudicotyledons</taxon>
        <taxon>Gunneridae</taxon>
        <taxon>Pentapetalae</taxon>
        <taxon>asterids</taxon>
        <taxon>lamiids</taxon>
        <taxon>Gentianales</taxon>
        <taxon>Rubiaceae</taxon>
        <taxon>Rubioideae</taxon>
        <taxon>Spermacoceae</taxon>
        <taxon>Hedyotis-Oldenlandia complex</taxon>
        <taxon>Oldenlandia</taxon>
    </lineage>
</organism>
<dbReference type="GO" id="GO:0005829">
    <property type="term" value="C:cytosol"/>
    <property type="evidence" value="ECO:0007669"/>
    <property type="project" value="TreeGrafter"/>
</dbReference>
<dbReference type="FunFam" id="3.40.50.1240:FF:000006">
    <property type="entry name" value="6-phosphofructo-2-kinase/fructose-2, 6-bisphosphatase"/>
    <property type="match status" value="1"/>
</dbReference>
<dbReference type="InterPro" id="IPR003094">
    <property type="entry name" value="6Pfruct_kin"/>
</dbReference>
<dbReference type="Pfam" id="PF13639">
    <property type="entry name" value="zf-RING_2"/>
    <property type="match status" value="1"/>
</dbReference>
<dbReference type="Pfam" id="PF00300">
    <property type="entry name" value="His_Phos_1"/>
    <property type="match status" value="1"/>
</dbReference>
<feature type="coiled-coil region" evidence="17">
    <location>
        <begin position="12"/>
        <end position="46"/>
    </location>
</feature>
<keyword evidence="5" id="KW-0808">Transferase</keyword>
<dbReference type="PANTHER" id="PTHR10606:SF44">
    <property type="entry name" value="6-PHOSPHOFRUCTO 2-KINASE_FRUCTOSE 2,6-BISPHOSPHATASE LONG FORM"/>
    <property type="match status" value="1"/>
</dbReference>
<reference evidence="22" key="1">
    <citation type="submission" date="2023-03" db="EMBL/GenBank/DDBJ databases">
        <authorList>
            <person name="Julca I."/>
        </authorList>
    </citation>
    <scope>NUCLEOTIDE SEQUENCE</scope>
</reference>
<dbReference type="FunFam" id="2.60.40.10:FF:000740">
    <property type="entry name" value="6-phosphofructo-2-kinase/fructose-2,6-bisphosphatase"/>
    <property type="match status" value="1"/>
</dbReference>
<feature type="compositionally biased region" description="Polar residues" evidence="18">
    <location>
        <begin position="400"/>
        <end position="415"/>
    </location>
</feature>
<evidence type="ECO:0000256" key="10">
    <source>
        <dbReference type="ARBA" id="ARBA00022786"/>
    </source>
</evidence>
<evidence type="ECO:0000256" key="12">
    <source>
        <dbReference type="ARBA" id="ARBA00022840"/>
    </source>
</evidence>
<dbReference type="SUPFAM" id="SSF53254">
    <property type="entry name" value="Phosphoglycerate mutase-like"/>
    <property type="match status" value="1"/>
</dbReference>
<evidence type="ECO:0000256" key="17">
    <source>
        <dbReference type="SAM" id="Coils"/>
    </source>
</evidence>